<feature type="transmembrane region" description="Helical" evidence="7">
    <location>
        <begin position="304"/>
        <end position="327"/>
    </location>
</feature>
<evidence type="ECO:0000256" key="1">
    <source>
        <dbReference type="ARBA" id="ARBA00004651"/>
    </source>
</evidence>
<dbReference type="InterPro" id="IPR002656">
    <property type="entry name" value="Acyl_transf_3_dom"/>
</dbReference>
<protein>
    <submittedName>
        <fullName evidence="10">Acyltransferase family protein</fullName>
    </submittedName>
    <submittedName>
        <fullName evidence="9">Membrane protein</fullName>
    </submittedName>
</protein>
<name>A0A174LKQ8_9FIRM</name>
<dbReference type="RefSeq" id="WP_055649144.1">
    <property type="nucleotide sequence ID" value="NZ_BQNJ01000002.1"/>
</dbReference>
<accession>A0A174LKQ8</accession>
<evidence type="ECO:0000313" key="10">
    <source>
        <dbReference type="EMBL" id="MUB62209.1"/>
    </source>
</evidence>
<dbReference type="GO" id="GO:0005886">
    <property type="term" value="C:plasma membrane"/>
    <property type="evidence" value="ECO:0007669"/>
    <property type="project" value="UniProtKB-SubCell"/>
</dbReference>
<dbReference type="Proteomes" id="UP001055091">
    <property type="component" value="Unassembled WGS sequence"/>
</dbReference>
<keyword evidence="3" id="KW-1003">Cell membrane</keyword>
<evidence type="ECO:0000256" key="2">
    <source>
        <dbReference type="ARBA" id="ARBA00007400"/>
    </source>
</evidence>
<evidence type="ECO:0000313" key="9">
    <source>
        <dbReference type="EMBL" id="GKH02492.1"/>
    </source>
</evidence>
<dbReference type="PANTHER" id="PTHR40074:SF2">
    <property type="entry name" value="O-ACETYLTRANSFERASE WECH"/>
    <property type="match status" value="1"/>
</dbReference>
<feature type="domain" description="Acyltransferase 3" evidence="8">
    <location>
        <begin position="8"/>
        <end position="324"/>
    </location>
</feature>
<feature type="transmembrane region" description="Helical" evidence="7">
    <location>
        <begin position="181"/>
        <end position="199"/>
    </location>
</feature>
<reference evidence="9" key="2">
    <citation type="submission" date="2022-01" db="EMBL/GenBank/DDBJ databases">
        <title>Novel bile acid biosynthetic pathways are enriched in the microbiome of centenarians.</title>
        <authorList>
            <person name="Sato Y."/>
            <person name="Atarashi K."/>
            <person name="Plichta R.D."/>
            <person name="Arai Y."/>
            <person name="Sasajima S."/>
            <person name="Kearney M.S."/>
            <person name="Suda W."/>
            <person name="Takeshita K."/>
            <person name="Sasaki T."/>
            <person name="Okamoto S."/>
            <person name="Skelly N.A."/>
            <person name="Okamura Y."/>
            <person name="Vlamakis H."/>
            <person name="Li Y."/>
            <person name="Tanoue T."/>
            <person name="Takei H."/>
            <person name="Nittono H."/>
            <person name="Narushima S."/>
            <person name="Irie J."/>
            <person name="Itoh H."/>
            <person name="Moriya K."/>
            <person name="Sugiura Y."/>
            <person name="Suematsu M."/>
            <person name="Moritoki N."/>
            <person name="Shibata S."/>
            <person name="Littman R.D."/>
            <person name="Fischbach A.M."/>
            <person name="Uwamino Y."/>
            <person name="Inoue T."/>
            <person name="Honda A."/>
            <person name="Hattori M."/>
            <person name="Murai T."/>
            <person name="Xavier J.R."/>
            <person name="Hirose N."/>
            <person name="Honda K."/>
        </authorList>
    </citation>
    <scope>NUCLEOTIDE SEQUENCE</scope>
    <source>
        <strain evidence="9">CE91-St55</strain>
    </source>
</reference>
<sequence>MKEREIKYDFLRAVAVIAIMMVHAIPAVSVNDKQWWFAAVMQPLLLSFVGIYFMLSGMFLLDSATGDIMQFYKKRVKVIVIPFLFFSVLYYLYDVSRSLEVLSWWEYPLEFLRDFLSGTVPMADHMWFMYVIIALYLCTPFLARMMKAMNDQELTCFILLILGVQTLTNYAGGLGIGLDQILTYMVFQGWLIYYVLGYALKRLFQRKDFKWFAFAGILGLVLTLLQKRFTPGFVPGIHDLAPTMIAMSAAVFLLFECWGNLRFKAARTVITWLSRHSYSAYLAHYLILKAAAEPIVDQTMVRHFYVPRIVCTTLLTAVLSFAAAWLLDGTVIKWLQKFVKTDTGKSIKSINVKWKE</sequence>
<dbReference type="EMBL" id="BQNJ01000002">
    <property type="protein sequence ID" value="GKH02492.1"/>
    <property type="molecule type" value="Genomic_DNA"/>
</dbReference>
<dbReference type="OrthoDB" id="9810469at2"/>
<keyword evidence="6 7" id="KW-0472">Membrane</keyword>
<feature type="transmembrane region" description="Helical" evidence="7">
    <location>
        <begin position="10"/>
        <end position="29"/>
    </location>
</feature>
<evidence type="ECO:0000256" key="5">
    <source>
        <dbReference type="ARBA" id="ARBA00022989"/>
    </source>
</evidence>
<reference evidence="10 11" key="1">
    <citation type="submission" date="2019-09" db="EMBL/GenBank/DDBJ databases">
        <title>Draft genome sequencing of Hungatella hathewayi 123Y-2.</title>
        <authorList>
            <person name="Lv Q."/>
            <person name="Li S."/>
        </authorList>
    </citation>
    <scope>NUCLEOTIDE SEQUENCE [LARGE SCALE GENOMIC DNA]</scope>
    <source>
        <strain evidence="10 11">123Y-2</strain>
    </source>
</reference>
<comment type="subcellular location">
    <subcellularLocation>
        <location evidence="1">Cell membrane</location>
        <topology evidence="1">Multi-pass membrane protein</topology>
    </subcellularLocation>
</comment>
<evidence type="ECO:0000256" key="6">
    <source>
        <dbReference type="ARBA" id="ARBA00023136"/>
    </source>
</evidence>
<feature type="transmembrane region" description="Helical" evidence="7">
    <location>
        <begin position="35"/>
        <end position="55"/>
    </location>
</feature>
<evidence type="ECO:0000313" key="11">
    <source>
        <dbReference type="Proteomes" id="UP000434223"/>
    </source>
</evidence>
<keyword evidence="5 7" id="KW-1133">Transmembrane helix</keyword>
<keyword evidence="10" id="KW-0012">Acyltransferase</keyword>
<feature type="transmembrane region" description="Helical" evidence="7">
    <location>
        <begin position="241"/>
        <end position="261"/>
    </location>
</feature>
<evidence type="ECO:0000256" key="3">
    <source>
        <dbReference type="ARBA" id="ARBA00022475"/>
    </source>
</evidence>
<keyword evidence="10" id="KW-0808">Transferase</keyword>
<feature type="transmembrane region" description="Helical" evidence="7">
    <location>
        <begin position="125"/>
        <end position="142"/>
    </location>
</feature>
<dbReference type="Pfam" id="PF01757">
    <property type="entry name" value="Acyl_transf_3"/>
    <property type="match status" value="1"/>
</dbReference>
<dbReference type="Proteomes" id="UP000434223">
    <property type="component" value="Unassembled WGS sequence"/>
</dbReference>
<dbReference type="GO" id="GO:0016413">
    <property type="term" value="F:O-acetyltransferase activity"/>
    <property type="evidence" value="ECO:0007669"/>
    <property type="project" value="TreeGrafter"/>
</dbReference>
<comment type="similarity">
    <text evidence="2">Belongs to the acyltransferase 3 family.</text>
</comment>
<evidence type="ECO:0000256" key="7">
    <source>
        <dbReference type="SAM" id="Phobius"/>
    </source>
</evidence>
<dbReference type="GO" id="GO:0009246">
    <property type="term" value="P:enterobacterial common antigen biosynthetic process"/>
    <property type="evidence" value="ECO:0007669"/>
    <property type="project" value="TreeGrafter"/>
</dbReference>
<organism evidence="10 11">
    <name type="scientific">Hungatella hathewayi</name>
    <dbReference type="NCBI Taxonomy" id="154046"/>
    <lineage>
        <taxon>Bacteria</taxon>
        <taxon>Bacillati</taxon>
        <taxon>Bacillota</taxon>
        <taxon>Clostridia</taxon>
        <taxon>Lachnospirales</taxon>
        <taxon>Lachnospiraceae</taxon>
        <taxon>Hungatella</taxon>
    </lineage>
</organism>
<feature type="transmembrane region" description="Helical" evidence="7">
    <location>
        <begin position="211"/>
        <end position="229"/>
    </location>
</feature>
<evidence type="ECO:0000259" key="8">
    <source>
        <dbReference type="Pfam" id="PF01757"/>
    </source>
</evidence>
<feature type="transmembrane region" description="Helical" evidence="7">
    <location>
        <begin position="154"/>
        <end position="175"/>
    </location>
</feature>
<evidence type="ECO:0000256" key="4">
    <source>
        <dbReference type="ARBA" id="ARBA00022692"/>
    </source>
</evidence>
<comment type="caution">
    <text evidence="10">The sequence shown here is derived from an EMBL/GenBank/DDBJ whole genome shotgun (WGS) entry which is preliminary data.</text>
</comment>
<dbReference type="AlphaFoldDB" id="A0A174LKQ8"/>
<gene>
    <name evidence="9" type="ORF">CE91St55_44730</name>
    <name evidence="10" type="ORF">GNE07_03870</name>
</gene>
<dbReference type="PANTHER" id="PTHR40074">
    <property type="entry name" value="O-ACETYLTRANSFERASE WECH"/>
    <property type="match status" value="1"/>
</dbReference>
<keyword evidence="4 7" id="KW-0812">Transmembrane</keyword>
<proteinExistence type="inferred from homology"/>
<dbReference type="EMBL" id="WNME01000002">
    <property type="protein sequence ID" value="MUB62209.1"/>
    <property type="molecule type" value="Genomic_DNA"/>
</dbReference>
<feature type="transmembrane region" description="Helical" evidence="7">
    <location>
        <begin position="76"/>
        <end position="93"/>
    </location>
</feature>